<gene>
    <name evidence="2" type="ORF">AVDCRST_MAG55-846</name>
</gene>
<feature type="region of interest" description="Disordered" evidence="1">
    <location>
        <begin position="1"/>
        <end position="43"/>
    </location>
</feature>
<feature type="non-terminal residue" evidence="2">
    <location>
        <position position="1"/>
    </location>
</feature>
<proteinExistence type="predicted"/>
<protein>
    <submittedName>
        <fullName evidence="2">Uncharacterized protein</fullName>
    </submittedName>
</protein>
<evidence type="ECO:0000256" key="1">
    <source>
        <dbReference type="SAM" id="MobiDB-lite"/>
    </source>
</evidence>
<name>A0A6J4P1K7_9ACTN</name>
<dbReference type="EMBL" id="CADCUZ010000034">
    <property type="protein sequence ID" value="CAA9403799.1"/>
    <property type="molecule type" value="Genomic_DNA"/>
</dbReference>
<evidence type="ECO:0000313" key="2">
    <source>
        <dbReference type="EMBL" id="CAA9403799.1"/>
    </source>
</evidence>
<organism evidence="2">
    <name type="scientific">uncultured Rubrobacteraceae bacterium</name>
    <dbReference type="NCBI Taxonomy" id="349277"/>
    <lineage>
        <taxon>Bacteria</taxon>
        <taxon>Bacillati</taxon>
        <taxon>Actinomycetota</taxon>
        <taxon>Rubrobacteria</taxon>
        <taxon>Rubrobacterales</taxon>
        <taxon>Rubrobacteraceae</taxon>
        <taxon>environmental samples</taxon>
    </lineage>
</organism>
<sequence>GRGPFPVGPLVLGGARSRDVPDPGRQRGGGSVRSRPPGGRGTARVQALDRVLGQGLCHRSRGCGPAPRLRGVGPPPYRGGV</sequence>
<feature type="compositionally biased region" description="Basic and acidic residues" evidence="1">
    <location>
        <begin position="16"/>
        <end position="25"/>
    </location>
</feature>
<reference evidence="2" key="1">
    <citation type="submission" date="2020-02" db="EMBL/GenBank/DDBJ databases">
        <authorList>
            <person name="Meier V. D."/>
        </authorList>
    </citation>
    <scope>NUCLEOTIDE SEQUENCE</scope>
    <source>
        <strain evidence="2">AVDCRST_MAG55</strain>
    </source>
</reference>
<dbReference type="AlphaFoldDB" id="A0A6J4P1K7"/>
<feature type="non-terminal residue" evidence="2">
    <location>
        <position position="81"/>
    </location>
</feature>
<feature type="region of interest" description="Disordered" evidence="1">
    <location>
        <begin position="61"/>
        <end position="81"/>
    </location>
</feature>
<feature type="compositionally biased region" description="Low complexity" evidence="1">
    <location>
        <begin position="1"/>
        <end position="14"/>
    </location>
</feature>
<accession>A0A6J4P1K7</accession>